<reference evidence="9 10" key="1">
    <citation type="submission" date="2021-04" db="EMBL/GenBank/DDBJ databases">
        <title>The genome sequence of type strain Ideonella paludis KCTC 32238.</title>
        <authorList>
            <person name="Liu Y."/>
        </authorList>
    </citation>
    <scope>NUCLEOTIDE SEQUENCE [LARGE SCALE GENOMIC DNA]</scope>
    <source>
        <strain evidence="9 10">KCTC 32238</strain>
    </source>
</reference>
<dbReference type="Gene3D" id="2.60.40.1110">
    <property type="match status" value="2"/>
</dbReference>
<evidence type="ECO:0000259" key="6">
    <source>
        <dbReference type="Pfam" id="PF03714"/>
    </source>
</evidence>
<dbReference type="Gene3D" id="2.60.40.1130">
    <property type="entry name" value="Rab geranylgeranyltransferase alpha-subunit, insert domain"/>
    <property type="match status" value="1"/>
</dbReference>
<evidence type="ECO:0000313" key="10">
    <source>
        <dbReference type="Proteomes" id="UP000672097"/>
    </source>
</evidence>
<dbReference type="Pfam" id="PF03714">
    <property type="entry name" value="PUD"/>
    <property type="match status" value="2"/>
</dbReference>
<dbReference type="InterPro" id="IPR040671">
    <property type="entry name" value="Pullulanase_N2"/>
</dbReference>
<dbReference type="CDD" id="cd11341">
    <property type="entry name" value="AmyAc_Pullulanase_LD-like"/>
    <property type="match status" value="1"/>
</dbReference>
<keyword evidence="2" id="KW-0732">Signal</keyword>
<comment type="similarity">
    <text evidence="1">Belongs to the glycosyl hydrolase 13 family.</text>
</comment>
<evidence type="ECO:0000256" key="2">
    <source>
        <dbReference type="ARBA" id="ARBA00022729"/>
    </source>
</evidence>
<keyword evidence="3" id="KW-0378">Hydrolase</keyword>
<evidence type="ECO:0000259" key="5">
    <source>
        <dbReference type="Pfam" id="PF02922"/>
    </source>
</evidence>
<dbReference type="InterPro" id="IPR024561">
    <property type="entry name" value="Pullul_strch_C"/>
</dbReference>
<dbReference type="Gene3D" id="2.60.40.10">
    <property type="entry name" value="Immunoglobulins"/>
    <property type="match status" value="1"/>
</dbReference>
<keyword evidence="10" id="KW-1185">Reference proteome</keyword>
<dbReference type="InterPro" id="IPR004193">
    <property type="entry name" value="Glyco_hydro_13_N"/>
</dbReference>
<dbReference type="Gene3D" id="2.60.40.1180">
    <property type="entry name" value="Golgi alpha-mannosidase II"/>
    <property type="match status" value="1"/>
</dbReference>
<feature type="domain" description="Glycoside hydrolase family 13 N-terminal" evidence="5">
    <location>
        <begin position="430"/>
        <end position="514"/>
    </location>
</feature>
<dbReference type="Gene3D" id="3.20.20.80">
    <property type="entry name" value="Glycosidases"/>
    <property type="match status" value="1"/>
</dbReference>
<dbReference type="InterPro" id="IPR005323">
    <property type="entry name" value="CBM41_pullulanase"/>
</dbReference>
<dbReference type="InterPro" id="IPR013784">
    <property type="entry name" value="Carb-bd-like_fold"/>
</dbReference>
<keyword evidence="4" id="KW-0326">Glycosidase</keyword>
<evidence type="ECO:0000259" key="8">
    <source>
        <dbReference type="Pfam" id="PF17967"/>
    </source>
</evidence>
<name>A0ABS5DSX6_9BURK</name>
<dbReference type="Proteomes" id="UP000672097">
    <property type="component" value="Unassembled WGS sequence"/>
</dbReference>
<dbReference type="SUPFAM" id="SSF81296">
    <property type="entry name" value="E set domains"/>
    <property type="match status" value="2"/>
</dbReference>
<evidence type="ECO:0000313" key="9">
    <source>
        <dbReference type="EMBL" id="MBQ0934246.1"/>
    </source>
</evidence>
<sequence length="1166" mass="126097">MALMCLNLWACGGGSEPAATEPPVQAANTDATLALAASESHQTVLNAVPRAKPAAAVSTTLRVHYRRTAGDYEGWQMHTWGAAKDPGWNQGWNASGSDSFGAYYDIPLNADSGTVGYLFHKGDWKDHNGADQAYALKPGANEIWRLQDDPTTYASNPLQAPTPDIHTVRVHYQRFGGDYANWGLHLWNGSGLDTSRMPAGVTIDRWNAPVAFSAMPGYTAAPSEVVFDIPVLNPQADANRKALEFIIHGMPPNENDKDGRDNNIRVDYAALSIKNQVGEIWLVERDATVYTAAPDLRSVSSTDARAFWLNAQLIKWPRVAAGQTVKLYWSRNGQIVVSKDQVVSGADGALTLDAYTGSVPPAAAERFKWVASGGLFSVREADLPQLKLLHKAQVVLVQENAQGLVQNATTAQAAGALDALYASAEQVTDLGVSVADGRTRFKLWAPTARSVALYLYEPGGGSATAAVDMQWDASTGVWTHEAAGDLSGQTYRFAVRVFVRGVGVVRNMVTDPYAISLTADSKRAYIGNLAAAALKPSGWDATVIPPTVAAAPDMSIYELHVRDFSASDTTVPEKQRGTYLAFARANSAGMQHLKALAQAGLTDVHLLPSYDITSVPERGCTSPSVPAAAPDSTAQQAAVMATAGSDCFNWGYDPWHYTVPEGSYASAVSDPARRVVEFRTMVQALHKAGLRVGMDVVYNHTAASGQNERSVLDRIVPGYYHRYNAAGDIERSTCCENTATENLMMGKLMIDSVITWARDYKISSFRFDLMGHQPRAVMEKLQAAVNAATGRHINLLGEGWNFGEVVNGTRFVQAEMLSMNGTGIGTFNPMLRDAVRGGSSFDNGDFLISNQGYVNGLWTDPNALTGNRPKSDLMWLGDVIKAGLAGSIRSYSMTTHWDQTLSLQDLNVGGLPGGYVLQPSEVINYFENHDNQTFFDNNVYKLPLGTSREDRARVQLLGAAINTFAQGVPYFHAGVDTLRSKSMDRNSYDSGDWFNRIDWSYQGNNFGVGLPPERDNGNNWTVMRPFLANSGIAPQPGDITWMRDAFRDLLRIRASSTLLRLRTADDIKARLRFHNTGSGQDPAVLIGQVDGAGYTGANFGELVYVINVDKQAKALSVPALAGKALQLHPVHQGPNAADKRAAQASFDAASGTINVPARTAVVFVRG</sequence>
<proteinExistence type="inferred from homology"/>
<dbReference type="InterPro" id="IPR013783">
    <property type="entry name" value="Ig-like_fold"/>
</dbReference>
<dbReference type="SUPFAM" id="SSF51011">
    <property type="entry name" value="Glycosyl hydrolase domain"/>
    <property type="match status" value="1"/>
</dbReference>
<evidence type="ECO:0000256" key="4">
    <source>
        <dbReference type="ARBA" id="ARBA00023295"/>
    </source>
</evidence>
<dbReference type="SUPFAM" id="SSF49452">
    <property type="entry name" value="Starch-binding domain-like"/>
    <property type="match status" value="2"/>
</dbReference>
<accession>A0ABS5DSX6</accession>
<dbReference type="InterPro" id="IPR014756">
    <property type="entry name" value="Ig_E-set"/>
</dbReference>
<organism evidence="9 10">
    <name type="scientific">Ideonella paludis</name>
    <dbReference type="NCBI Taxonomy" id="1233411"/>
    <lineage>
        <taxon>Bacteria</taxon>
        <taxon>Pseudomonadati</taxon>
        <taxon>Pseudomonadota</taxon>
        <taxon>Betaproteobacteria</taxon>
        <taxon>Burkholderiales</taxon>
        <taxon>Sphaerotilaceae</taxon>
        <taxon>Ideonella</taxon>
    </lineage>
</organism>
<feature type="domain" description="Pullulanase carbohydrate-binding module 41" evidence="6">
    <location>
        <begin position="60"/>
        <end position="153"/>
    </location>
</feature>
<dbReference type="Pfam" id="PF02922">
    <property type="entry name" value="CBM_48"/>
    <property type="match status" value="1"/>
</dbReference>
<feature type="domain" description="Alpha-1,6-glucosidases pullulanase-type C-terminal" evidence="7">
    <location>
        <begin position="1001"/>
        <end position="1165"/>
    </location>
</feature>
<evidence type="ECO:0000256" key="1">
    <source>
        <dbReference type="ARBA" id="ARBA00008061"/>
    </source>
</evidence>
<feature type="domain" description="Pullulanase carbohydrate-binding module 41" evidence="6">
    <location>
        <begin position="167"/>
        <end position="291"/>
    </location>
</feature>
<dbReference type="Pfam" id="PF11852">
    <property type="entry name" value="Pullul_strch_C"/>
    <property type="match status" value="1"/>
</dbReference>
<dbReference type="SUPFAM" id="SSF51445">
    <property type="entry name" value="(Trans)glycosidases"/>
    <property type="match status" value="1"/>
</dbReference>
<protein>
    <submittedName>
        <fullName evidence="9">DUF3372 domain-containing protein</fullName>
    </submittedName>
</protein>
<evidence type="ECO:0000259" key="7">
    <source>
        <dbReference type="Pfam" id="PF11852"/>
    </source>
</evidence>
<feature type="domain" description="Pullulanase N2" evidence="8">
    <location>
        <begin position="304"/>
        <end position="418"/>
    </location>
</feature>
<evidence type="ECO:0000256" key="3">
    <source>
        <dbReference type="ARBA" id="ARBA00022801"/>
    </source>
</evidence>
<dbReference type="Pfam" id="PF17967">
    <property type="entry name" value="Pullulanase_N2"/>
    <property type="match status" value="1"/>
</dbReference>
<comment type="caution">
    <text evidence="9">The sequence shown here is derived from an EMBL/GenBank/DDBJ whole genome shotgun (WGS) entry which is preliminary data.</text>
</comment>
<dbReference type="PANTHER" id="PTHR43002">
    <property type="entry name" value="GLYCOGEN DEBRANCHING ENZYME"/>
    <property type="match status" value="1"/>
</dbReference>
<dbReference type="CDD" id="cd10315">
    <property type="entry name" value="CBM41_pullulanase"/>
    <property type="match status" value="2"/>
</dbReference>
<dbReference type="InterPro" id="IPR013780">
    <property type="entry name" value="Glyco_hydro_b"/>
</dbReference>
<dbReference type="InterPro" id="IPR017853">
    <property type="entry name" value="GH"/>
</dbReference>
<gene>
    <name evidence="9" type="ORF">KAK11_02820</name>
</gene>
<dbReference type="EMBL" id="JAGQDG010000001">
    <property type="protein sequence ID" value="MBQ0934246.1"/>
    <property type="molecule type" value="Genomic_DNA"/>
</dbReference>
<dbReference type="CDD" id="cd02860">
    <property type="entry name" value="E_set_Pullulanase"/>
    <property type="match status" value="1"/>
</dbReference>